<dbReference type="Gene3D" id="2.60.200.20">
    <property type="match status" value="1"/>
</dbReference>
<reference evidence="2 3" key="1">
    <citation type="journal article" date="2020" name="Syst. Appl. Microbiol.">
        <title>Alienimonas chondri sp. nov., a novel planctomycete isolated from the biofilm of the red alga Chondrus crispus.</title>
        <authorList>
            <person name="Vitorino I."/>
            <person name="Albuquerque L."/>
            <person name="Wiegand S."/>
            <person name="Kallscheuer N."/>
            <person name="da Costa M.S."/>
            <person name="Lobo-da-Cunha A."/>
            <person name="Jogler C."/>
            <person name="Lage O.M."/>
        </authorList>
    </citation>
    <scope>NUCLEOTIDE SEQUENCE [LARGE SCALE GENOMIC DNA]</scope>
    <source>
        <strain evidence="2 3">LzC2</strain>
    </source>
</reference>
<protein>
    <recommendedName>
        <fullName evidence="1">FHA domain-containing protein</fullName>
    </recommendedName>
</protein>
<dbReference type="SMART" id="SM00240">
    <property type="entry name" value="FHA"/>
    <property type="match status" value="1"/>
</dbReference>
<dbReference type="Pfam" id="PF00498">
    <property type="entry name" value="FHA"/>
    <property type="match status" value="1"/>
</dbReference>
<proteinExistence type="predicted"/>
<keyword evidence="3" id="KW-1185">Reference proteome</keyword>
<sequence length="127" mass="13490">MLVGIAVPLRAFPVRAELLPPIGPAVRLKRDLTVLGRKRDVCDVIIERESVSALHCLLVKTDGLLFVRDLGSTNGTTVNGQRITRGALLPDDELGVGGVKFRVKLGPGTDFGVGDESCQTEAVNAIS</sequence>
<dbReference type="EMBL" id="WTPX01000012">
    <property type="protein sequence ID" value="NNJ24597.1"/>
    <property type="molecule type" value="Genomic_DNA"/>
</dbReference>
<comment type="caution">
    <text evidence="2">The sequence shown here is derived from an EMBL/GenBank/DDBJ whole genome shotgun (WGS) entry which is preliminary data.</text>
</comment>
<dbReference type="SUPFAM" id="SSF49879">
    <property type="entry name" value="SMAD/FHA domain"/>
    <property type="match status" value="1"/>
</dbReference>
<accession>A0ABX1V908</accession>
<dbReference type="InterPro" id="IPR000253">
    <property type="entry name" value="FHA_dom"/>
</dbReference>
<name>A0ABX1V908_9PLAN</name>
<dbReference type="CDD" id="cd00060">
    <property type="entry name" value="FHA"/>
    <property type="match status" value="1"/>
</dbReference>
<dbReference type="PROSITE" id="PS50006">
    <property type="entry name" value="FHA_DOMAIN"/>
    <property type="match status" value="1"/>
</dbReference>
<feature type="domain" description="FHA" evidence="1">
    <location>
        <begin position="33"/>
        <end position="83"/>
    </location>
</feature>
<organism evidence="2 3">
    <name type="scientific">Alienimonas chondri</name>
    <dbReference type="NCBI Taxonomy" id="2681879"/>
    <lineage>
        <taxon>Bacteria</taxon>
        <taxon>Pseudomonadati</taxon>
        <taxon>Planctomycetota</taxon>
        <taxon>Planctomycetia</taxon>
        <taxon>Planctomycetales</taxon>
        <taxon>Planctomycetaceae</taxon>
        <taxon>Alienimonas</taxon>
    </lineage>
</organism>
<dbReference type="PANTHER" id="PTHR23308">
    <property type="entry name" value="NUCLEAR INHIBITOR OF PROTEIN PHOSPHATASE-1"/>
    <property type="match status" value="1"/>
</dbReference>
<evidence type="ECO:0000259" key="1">
    <source>
        <dbReference type="PROSITE" id="PS50006"/>
    </source>
</evidence>
<evidence type="ECO:0000313" key="2">
    <source>
        <dbReference type="EMBL" id="NNJ24597.1"/>
    </source>
</evidence>
<dbReference type="Proteomes" id="UP000609651">
    <property type="component" value="Unassembled WGS sequence"/>
</dbReference>
<dbReference type="InterPro" id="IPR050923">
    <property type="entry name" value="Cell_Proc_Reg/RNA_Proc"/>
</dbReference>
<gene>
    <name evidence="2" type="ORF">LzC2_06550</name>
</gene>
<evidence type="ECO:0000313" key="3">
    <source>
        <dbReference type="Proteomes" id="UP000609651"/>
    </source>
</evidence>
<dbReference type="InterPro" id="IPR008984">
    <property type="entry name" value="SMAD_FHA_dom_sf"/>
</dbReference>